<dbReference type="InterPro" id="IPR003961">
    <property type="entry name" value="FN3_dom"/>
</dbReference>
<keyword evidence="1" id="KW-0677">Repeat</keyword>
<dbReference type="Gene3D" id="3.10.100.10">
    <property type="entry name" value="Mannose-Binding Protein A, subunit A"/>
    <property type="match status" value="1"/>
</dbReference>
<dbReference type="SUPFAM" id="SSF49265">
    <property type="entry name" value="Fibronectin type III"/>
    <property type="match status" value="3"/>
</dbReference>
<dbReference type="PROSITE" id="PS50853">
    <property type="entry name" value="FN3"/>
    <property type="match status" value="4"/>
</dbReference>
<evidence type="ECO:0000313" key="4">
    <source>
        <dbReference type="EMBL" id="KAI1898837.1"/>
    </source>
</evidence>
<proteinExistence type="predicted"/>
<dbReference type="InterPro" id="IPR016187">
    <property type="entry name" value="CTDL_fold"/>
</dbReference>
<evidence type="ECO:0000259" key="2">
    <source>
        <dbReference type="PROSITE" id="PS50041"/>
    </source>
</evidence>
<dbReference type="InterPro" id="IPR001304">
    <property type="entry name" value="C-type_lectin-like"/>
</dbReference>
<dbReference type="CDD" id="cd00037">
    <property type="entry name" value="CLECT"/>
    <property type="match status" value="1"/>
</dbReference>
<dbReference type="CDD" id="cd00063">
    <property type="entry name" value="FN3"/>
    <property type="match status" value="5"/>
</dbReference>
<evidence type="ECO:0000259" key="3">
    <source>
        <dbReference type="PROSITE" id="PS50853"/>
    </source>
</evidence>
<dbReference type="Pfam" id="PF00041">
    <property type="entry name" value="fn3"/>
    <property type="match status" value="5"/>
</dbReference>
<evidence type="ECO:0000313" key="5">
    <source>
        <dbReference type="Proteomes" id="UP000829720"/>
    </source>
</evidence>
<feature type="domain" description="Fibronectin type-III" evidence="3">
    <location>
        <begin position="414"/>
        <end position="505"/>
    </location>
</feature>
<dbReference type="PANTHER" id="PTHR46708">
    <property type="entry name" value="TENASCIN"/>
    <property type="match status" value="1"/>
</dbReference>
<dbReference type="InterPro" id="IPR013783">
    <property type="entry name" value="Ig-like_fold"/>
</dbReference>
<keyword evidence="5" id="KW-1185">Reference proteome</keyword>
<organism evidence="4 5">
    <name type="scientific">Albula goreensis</name>
    <dbReference type="NCBI Taxonomy" id="1534307"/>
    <lineage>
        <taxon>Eukaryota</taxon>
        <taxon>Metazoa</taxon>
        <taxon>Chordata</taxon>
        <taxon>Craniata</taxon>
        <taxon>Vertebrata</taxon>
        <taxon>Euteleostomi</taxon>
        <taxon>Actinopterygii</taxon>
        <taxon>Neopterygii</taxon>
        <taxon>Teleostei</taxon>
        <taxon>Albuliformes</taxon>
        <taxon>Albulidae</taxon>
        <taxon>Albula</taxon>
    </lineage>
</organism>
<dbReference type="InterPro" id="IPR036116">
    <property type="entry name" value="FN3_sf"/>
</dbReference>
<dbReference type="PANTHER" id="PTHR46708:SF11">
    <property type="entry name" value="RECEPTOR-TYPE TYROSINE-PROTEIN PHOSPHATASE ETA-LIKE"/>
    <property type="match status" value="1"/>
</dbReference>
<protein>
    <recommendedName>
        <fullName evidence="6">Receptor-type tyrosine-protein phosphatase eta-like</fullName>
    </recommendedName>
</protein>
<dbReference type="EMBL" id="JAERUA010000006">
    <property type="protein sequence ID" value="KAI1898837.1"/>
    <property type="molecule type" value="Genomic_DNA"/>
</dbReference>
<dbReference type="InterPro" id="IPR016186">
    <property type="entry name" value="C-type_lectin-like/link_sf"/>
</dbReference>
<dbReference type="InterPro" id="IPR050991">
    <property type="entry name" value="ECM_Regulatory_Proteins"/>
</dbReference>
<gene>
    <name evidence="4" type="ORF">AGOR_G00076460</name>
</gene>
<dbReference type="Gene3D" id="2.60.40.10">
    <property type="entry name" value="Immunoglobulins"/>
    <property type="match status" value="5"/>
</dbReference>
<evidence type="ECO:0000256" key="1">
    <source>
        <dbReference type="ARBA" id="ARBA00022737"/>
    </source>
</evidence>
<accession>A0A8T3DTV1</accession>
<feature type="domain" description="Fibronectin type-III" evidence="3">
    <location>
        <begin position="506"/>
        <end position="592"/>
    </location>
</feature>
<dbReference type="SMART" id="SM00060">
    <property type="entry name" value="FN3"/>
    <property type="match status" value="5"/>
</dbReference>
<feature type="domain" description="Fibronectin type-III" evidence="3">
    <location>
        <begin position="593"/>
        <end position="683"/>
    </location>
</feature>
<feature type="domain" description="Fibronectin type-III" evidence="3">
    <location>
        <begin position="246"/>
        <end position="330"/>
    </location>
</feature>
<feature type="domain" description="C-type lectin" evidence="2">
    <location>
        <begin position="62"/>
        <end position="152"/>
    </location>
</feature>
<dbReference type="AlphaFoldDB" id="A0A8T3DTV1"/>
<evidence type="ECO:0008006" key="6">
    <source>
        <dbReference type="Google" id="ProtNLM"/>
    </source>
</evidence>
<name>A0A8T3DTV1_9TELE</name>
<sequence length="734" mass="82269">MLCVVKICKYSPPGAISNTVELRKGRVGQTTEARFNCMSLKMGKTGILLLIVCACCSAERQYFPQGNESTWEEARSHCQICYKELVSLTSDNIQLIAKDLTSDYWIGLRKDVNSSLPWSWWSNGDPLTFQNWYPGQPKQVEEKPPVQQSNACKLQLGDFCRNDINITEYSDLEGNVCILQVEDMCMNITNNTTEVTPSLSTPLILRNFTEEEEEKEKLCVSLLRSGLWFEKNCTELLPYICYEDRFYGDASVSNVTLHTMTINWMAGPGDIDLYRVEVRGDMSLTKNTTNLTLDFGNLTAGTEYRVQVFPVKCERDLNPQNVSFYTFADSIINLTVKNVTNESVCLSWVKPAGNHGFYTVNVVDHSTRNTSEETICIEKLRPGQNYTIAVNAEVEDPSRKGEPSTVLTTTKPSEVRNLTVHKVTEDSIILTWEKPVGNACCYRVVVKDEKNTTIFNTITHKTNFTVGNLTAGTKFCLSVVAIARLMPNESAEGEAKTVMSYTKPRPVPSLNLMATSDKISATWNPPDGNFDFYEVILKNGTGETLPNYVTEMNYTFGNLNSAVKYTVSIRTVVDQGSLKSDSVSGSKFTFPEKPENLKVFNTSKTSISLEWEIPPKLKDSNASFEIKYNSSFWNHTYCTQTKGKSLTLSGLRSGTKYMFELRTLAGNLTSNPISTTCSTEPVKTTLILTIQCSSKAPLSCEKPEVKKSALDKLKAIVKKTLSDQIYSKLNWRKK</sequence>
<dbReference type="Proteomes" id="UP000829720">
    <property type="component" value="Unassembled WGS sequence"/>
</dbReference>
<dbReference type="OrthoDB" id="10253954at2759"/>
<comment type="caution">
    <text evidence="4">The sequence shown here is derived from an EMBL/GenBank/DDBJ whole genome shotgun (WGS) entry which is preliminary data.</text>
</comment>
<dbReference type="SUPFAM" id="SSF56436">
    <property type="entry name" value="C-type lectin-like"/>
    <property type="match status" value="1"/>
</dbReference>
<reference evidence="4" key="1">
    <citation type="submission" date="2021-01" db="EMBL/GenBank/DDBJ databases">
        <authorList>
            <person name="Zahm M."/>
            <person name="Roques C."/>
            <person name="Cabau C."/>
            <person name="Klopp C."/>
            <person name="Donnadieu C."/>
            <person name="Jouanno E."/>
            <person name="Lampietro C."/>
            <person name="Louis A."/>
            <person name="Herpin A."/>
            <person name="Echchiki A."/>
            <person name="Berthelot C."/>
            <person name="Parey E."/>
            <person name="Roest-Crollius H."/>
            <person name="Braasch I."/>
            <person name="Postlethwait J."/>
            <person name="Bobe J."/>
            <person name="Montfort J."/>
            <person name="Bouchez O."/>
            <person name="Begum T."/>
            <person name="Mejri S."/>
            <person name="Adams A."/>
            <person name="Chen W.-J."/>
            <person name="Guiguen Y."/>
        </authorList>
    </citation>
    <scope>NUCLEOTIDE SEQUENCE</scope>
    <source>
        <tissue evidence="4">Blood</tissue>
    </source>
</reference>
<dbReference type="PROSITE" id="PS50041">
    <property type="entry name" value="C_TYPE_LECTIN_2"/>
    <property type="match status" value="1"/>
</dbReference>
<dbReference type="Pfam" id="PF00059">
    <property type="entry name" value="Lectin_C"/>
    <property type="match status" value="1"/>
</dbReference>